<name>A0A6A7VSY3_9BACT</name>
<evidence type="ECO:0000256" key="1">
    <source>
        <dbReference type="SAM" id="Phobius"/>
    </source>
</evidence>
<feature type="transmembrane region" description="Helical" evidence="1">
    <location>
        <begin position="240"/>
        <end position="262"/>
    </location>
</feature>
<proteinExistence type="predicted"/>
<dbReference type="AlphaFoldDB" id="A0A6A7VSY3"/>
<keyword evidence="1" id="KW-0812">Transmembrane</keyword>
<feature type="transmembrane region" description="Helical" evidence="1">
    <location>
        <begin position="69"/>
        <end position="91"/>
    </location>
</feature>
<dbReference type="EMBL" id="VZAZ01000046">
    <property type="protein sequence ID" value="MQO56155.1"/>
    <property type="molecule type" value="Genomic_DNA"/>
</dbReference>
<sequence>MKKNLDLNRLGMVIRWDVLNNWTYNLGIIAGLAICFSIANIIRLYRISGFIAASHELDAMTDSYKKSAYMFFGFISFMVIYVLASCIFRNMKTKLQRESFLMLPATNLEKYVARFLVVTVGGLVTLLGALVISDIIQLIFSFFITPGFHISLTWPVLSHTIFAISPIDNSWQTILEVYSFLIFAHSFATLGGAFYRKFPVLLTACTGLAFYLIFSYIINELYEAGWLDFVRTLHIEEGSSAQYCAVFTSSAVFLALAAFNYWASYKLFTRMQVICNKWINI</sequence>
<feature type="transmembrane region" description="Helical" evidence="1">
    <location>
        <begin position="177"/>
        <end position="195"/>
    </location>
</feature>
<comment type="caution">
    <text evidence="2">The sequence shown here is derived from an EMBL/GenBank/DDBJ whole genome shotgun (WGS) entry which is preliminary data.</text>
</comment>
<reference evidence="2 3" key="1">
    <citation type="submission" date="2019-09" db="EMBL/GenBank/DDBJ databases">
        <title>Distinct polysaccharide growth profiles of human intestinal Prevotella copri isolates.</title>
        <authorList>
            <person name="Fehlner-Peach H."/>
            <person name="Magnabosco C."/>
            <person name="Raghavan V."/>
            <person name="Scher J.U."/>
            <person name="Tett A."/>
            <person name="Cox L.M."/>
            <person name="Gottsegen C."/>
            <person name="Watters A."/>
            <person name="Wiltshire- Gordon J.D."/>
            <person name="Segata N."/>
            <person name="Bonneau R."/>
            <person name="Littman D.R."/>
        </authorList>
    </citation>
    <scope>NUCLEOTIDE SEQUENCE [LARGE SCALE GENOMIC DNA]</scope>
    <source>
        <strain evidence="2 3">BVe41219</strain>
    </source>
</reference>
<evidence type="ECO:0000313" key="3">
    <source>
        <dbReference type="Proteomes" id="UP000358159"/>
    </source>
</evidence>
<keyword evidence="1" id="KW-0472">Membrane</keyword>
<organism evidence="2 3">
    <name type="scientific">Segatella copri</name>
    <dbReference type="NCBI Taxonomy" id="165179"/>
    <lineage>
        <taxon>Bacteria</taxon>
        <taxon>Pseudomonadati</taxon>
        <taxon>Bacteroidota</taxon>
        <taxon>Bacteroidia</taxon>
        <taxon>Bacteroidales</taxon>
        <taxon>Prevotellaceae</taxon>
        <taxon>Segatella</taxon>
    </lineage>
</organism>
<accession>A0A6A7VSY3</accession>
<keyword evidence="1" id="KW-1133">Transmembrane helix</keyword>
<feature type="transmembrane region" description="Helical" evidence="1">
    <location>
        <begin position="22"/>
        <end position="42"/>
    </location>
</feature>
<evidence type="ECO:0000313" key="2">
    <source>
        <dbReference type="EMBL" id="MQO56155.1"/>
    </source>
</evidence>
<gene>
    <name evidence="2" type="ORF">F7D42_10660</name>
</gene>
<feature type="transmembrane region" description="Helical" evidence="1">
    <location>
        <begin position="111"/>
        <end position="131"/>
    </location>
</feature>
<feature type="transmembrane region" description="Helical" evidence="1">
    <location>
        <begin position="200"/>
        <end position="218"/>
    </location>
</feature>
<protein>
    <submittedName>
        <fullName evidence="2">Uncharacterized protein</fullName>
    </submittedName>
</protein>
<dbReference type="Proteomes" id="UP000358159">
    <property type="component" value="Unassembled WGS sequence"/>
</dbReference>
<dbReference type="RefSeq" id="WP_153094584.1">
    <property type="nucleotide sequence ID" value="NZ_VZAK01000044.1"/>
</dbReference>